<sequence length="834" mass="94157">MYLPTNSPNLIMHRFLNLIKLKQLPLIILFLASFIAVSCSSDQTKIVDKTVGSLTLTINDKGSVVNLIDATTGKDYILKDTLAPLMSIRVNNKMIYPKYATIENGIINLTFENDVVAEVKMEEKETHLTFELISITNNENIELIVWGPFPTTIQKTISETVGVVRDDDFAIGIQALNLKTLGGYPWNESDRMPEFDFVREAETDNMHPESDGSVLYRIEAAAPLQNGSSLQAYTRNRTTQRIYSDVDHDMIVAPPYDDGGVIGSKIAFFGSPEPKTLETIGAIEIAEGLPHPMIDGEWVKTNPNAAAAYLITNFTEETVDEAIALTKKAGLKYLYHYGKTFETWGQFELYKGEFPNGIEGLKECVDKAAEEGVYLGTHFLSNFIQTDDAYVTPIPDERLAKVGSSTLVDDIDETASTITIESPEFFNQMKNNNLKTVMIGEELIRYGSVSEASPWQLLDCQRGAFDTKASSHQSGEKISKLLDHGYKVFLSDADLTKEMSVTMANLYNQTGLRQISFDGLEGNRSTGLGSYGESLMPYTWYTNLSDDLKNHLIIDASRTTHFFWHIYSRMNWGEPWYAGFRESQTEYRFNNQAYFQRNFMPGMLGWFKMTPETSVEDMEWMLAKSAGYDAGYALVADLETVDQNGNSDKILELIGDWEKLRISNSFTETQKEAMRNSDKEFTLKNINGSEWNLQEVYSEIYVHEKKIRQPGEPLYSTLEFNNLGKEQVVHFTMTAMSCDVSAITLEINGYKKVELPVSIKEGQTLKYTGGKELVLYDANWQIIRKYEIDLSDLKINQGENVITADSNFDRADKDASLKVEIRTYGEEQKVVLKS</sequence>
<name>A0A327PHP3_9BACT</name>
<evidence type="ECO:0000313" key="1">
    <source>
        <dbReference type="EMBL" id="RAI89246.1"/>
    </source>
</evidence>
<reference evidence="1 2" key="1">
    <citation type="submission" date="2018-06" db="EMBL/GenBank/DDBJ databases">
        <title>Genomic Encyclopedia of Archaeal and Bacterial Type Strains, Phase II (KMG-II): from individual species to whole genera.</title>
        <authorList>
            <person name="Goeker M."/>
        </authorList>
    </citation>
    <scope>NUCLEOTIDE SEQUENCE [LARGE SCALE GENOMIC DNA]</scope>
    <source>
        <strain evidence="1 2">DSM 23446</strain>
    </source>
</reference>
<dbReference type="Proteomes" id="UP000249610">
    <property type="component" value="Unassembled WGS sequence"/>
</dbReference>
<proteinExistence type="predicted"/>
<dbReference type="AlphaFoldDB" id="A0A327PHP3"/>
<comment type="caution">
    <text evidence="1">The sequence shown here is derived from an EMBL/GenBank/DDBJ whole genome shotgun (WGS) entry which is preliminary data.</text>
</comment>
<protein>
    <submittedName>
        <fullName evidence="1">Uncharacterized protein</fullName>
    </submittedName>
</protein>
<dbReference type="EMBL" id="QLLK01000006">
    <property type="protein sequence ID" value="RAI89246.1"/>
    <property type="molecule type" value="Genomic_DNA"/>
</dbReference>
<keyword evidence="2" id="KW-1185">Reference proteome</keyword>
<evidence type="ECO:0000313" key="2">
    <source>
        <dbReference type="Proteomes" id="UP000249610"/>
    </source>
</evidence>
<accession>A0A327PHP3</accession>
<gene>
    <name evidence="1" type="ORF">LV83_02287</name>
</gene>
<organism evidence="1 2">
    <name type="scientific">Algoriphagus yeomjeoni</name>
    <dbReference type="NCBI Taxonomy" id="291403"/>
    <lineage>
        <taxon>Bacteria</taxon>
        <taxon>Pseudomonadati</taxon>
        <taxon>Bacteroidota</taxon>
        <taxon>Cytophagia</taxon>
        <taxon>Cytophagales</taxon>
        <taxon>Cyclobacteriaceae</taxon>
        <taxon>Algoriphagus</taxon>
    </lineage>
</organism>